<protein>
    <submittedName>
        <fullName evidence="2">Glycosyltransferase</fullName>
    </submittedName>
</protein>
<dbReference type="PANTHER" id="PTHR43179">
    <property type="entry name" value="RHAMNOSYLTRANSFERASE WBBL"/>
    <property type="match status" value="1"/>
</dbReference>
<dbReference type="InterPro" id="IPR029044">
    <property type="entry name" value="Nucleotide-diphossugar_trans"/>
</dbReference>
<dbReference type="Proteomes" id="UP000447876">
    <property type="component" value="Unassembled WGS sequence"/>
</dbReference>
<dbReference type="InterPro" id="IPR001173">
    <property type="entry name" value="Glyco_trans_2-like"/>
</dbReference>
<dbReference type="Pfam" id="PF00535">
    <property type="entry name" value="Glycos_transf_2"/>
    <property type="match status" value="1"/>
</dbReference>
<dbReference type="EMBL" id="WNZW01000001">
    <property type="protein sequence ID" value="MUG44101.1"/>
    <property type="molecule type" value="Genomic_DNA"/>
</dbReference>
<dbReference type="GO" id="GO:0016740">
    <property type="term" value="F:transferase activity"/>
    <property type="evidence" value="ECO:0007669"/>
    <property type="project" value="UniProtKB-KW"/>
</dbReference>
<dbReference type="Gene3D" id="3.90.550.10">
    <property type="entry name" value="Spore Coat Polysaccharide Biosynthesis Protein SpsA, Chain A"/>
    <property type="match status" value="1"/>
</dbReference>
<dbReference type="OrthoDB" id="8936324at2"/>
<sequence length="450" mass="50793">MSRGRYLPLRRAVQKERAEAISRSKRKSAVEYHAGFKAGYQLGVEEGQRTFAIPFEGTSIVIPTYNQKELLLQCIDSIEAHTEHPYEIIVVDDGSTDGTGEALQRRRGAIRVGTHRKNLGFASAVNTGLMMAKGQKIVLLNNDVIVSERWLKQMLAVLESNPNAAIGPVTNYIGGEQQIDTDYVSRSEMESFAANYNVADRSKWRETDRLVGFCVLFRRELFEEVGYFDEGFEIGNFEDDDWMLRLRLQGKHLIIAGDTFVHHIGSVTMKGLGEDRYLVVNHRNESLFHEKWGKPFELLQRLNTQKGRPCHRKSSDFFPTHVWVEGAGRLFWLEHGVKYPFIDAPSGNMPNKPTRLSVIDLIQIPTGTRYSGGKSADQENGFLREGAVIRGGNGYLYQIDQGRLREIASDYACGLWGLSIEPDSISPEELSQFEEGVPILPPPRLKSEDL</sequence>
<feature type="domain" description="Glycosyltransferase 2-like" evidence="1">
    <location>
        <begin position="59"/>
        <end position="225"/>
    </location>
</feature>
<dbReference type="CDD" id="cd04186">
    <property type="entry name" value="GT_2_like_c"/>
    <property type="match status" value="1"/>
</dbReference>
<gene>
    <name evidence="2" type="ORF">GNP95_03675</name>
</gene>
<proteinExistence type="predicted"/>
<dbReference type="RefSeq" id="WP_155609516.1">
    <property type="nucleotide sequence ID" value="NZ_WNZW01000001.1"/>
</dbReference>
<dbReference type="AlphaFoldDB" id="A0A7X2YY31"/>
<evidence type="ECO:0000313" key="2">
    <source>
        <dbReference type="EMBL" id="MUG44101.1"/>
    </source>
</evidence>
<dbReference type="SUPFAM" id="SSF53448">
    <property type="entry name" value="Nucleotide-diphospho-sugar transferases"/>
    <property type="match status" value="1"/>
</dbReference>
<organism evidence="2 3">
    <name type="scientific">Paenibacillus woosongensis</name>
    <dbReference type="NCBI Taxonomy" id="307580"/>
    <lineage>
        <taxon>Bacteria</taxon>
        <taxon>Bacillati</taxon>
        <taxon>Bacillota</taxon>
        <taxon>Bacilli</taxon>
        <taxon>Bacillales</taxon>
        <taxon>Paenibacillaceae</taxon>
        <taxon>Paenibacillus</taxon>
    </lineage>
</organism>
<accession>A0A7X2YY31</accession>
<keyword evidence="2" id="KW-0808">Transferase</keyword>
<reference evidence="2 3" key="1">
    <citation type="submission" date="2019-11" db="EMBL/GenBank/DDBJ databases">
        <title>Draft genome sequences of five Paenibacillus species of dairy origin.</title>
        <authorList>
            <person name="Olajide A.M."/>
            <person name="Chen S."/>
            <person name="Lapointe G."/>
        </authorList>
    </citation>
    <scope>NUCLEOTIDE SEQUENCE [LARGE SCALE GENOMIC DNA]</scope>
    <source>
        <strain evidence="2 3">12CR55</strain>
    </source>
</reference>
<dbReference type="PANTHER" id="PTHR43179:SF7">
    <property type="entry name" value="RHAMNOSYLTRANSFERASE WBBL"/>
    <property type="match status" value="1"/>
</dbReference>
<comment type="caution">
    <text evidence="2">The sequence shown here is derived from an EMBL/GenBank/DDBJ whole genome shotgun (WGS) entry which is preliminary data.</text>
</comment>
<name>A0A7X2YY31_9BACL</name>
<evidence type="ECO:0000313" key="3">
    <source>
        <dbReference type="Proteomes" id="UP000447876"/>
    </source>
</evidence>
<evidence type="ECO:0000259" key="1">
    <source>
        <dbReference type="Pfam" id="PF00535"/>
    </source>
</evidence>